<dbReference type="PANTHER" id="PTHR34846:SF5">
    <property type="entry name" value="CARBOXYMUCONOLACTONE DECARBOXYLASE-LIKE DOMAIN-CONTAINING PROTEIN"/>
    <property type="match status" value="1"/>
</dbReference>
<dbReference type="SUPFAM" id="SSF69118">
    <property type="entry name" value="AhpD-like"/>
    <property type="match status" value="1"/>
</dbReference>
<sequence length="203" mass="21922">MVTPDGPTPATSRGTRMLTPRIPPLPADQWPPALRDLLGASSQDGPGRVNLFGTLAHHPPLAEAWLRLAQVLTHQGTLTMRDRELAILRTSYRLGCDFVRARHEEHARLAGLTGADVAATGSPDLSAHPWHPADLAVLTTADHLAGPRELPESLWRQLADRLRAEQLVELLLVIGQCAMVCTTLNTLGTPPDTPTTNADAAER</sequence>
<accession>A0A437Q2W2</accession>
<dbReference type="GO" id="GO:0051920">
    <property type="term" value="F:peroxiredoxin activity"/>
    <property type="evidence" value="ECO:0007669"/>
    <property type="project" value="InterPro"/>
</dbReference>
<dbReference type="PANTHER" id="PTHR34846">
    <property type="entry name" value="4-CARBOXYMUCONOLACTONE DECARBOXYLASE FAMILY PROTEIN (AFU_ORTHOLOGUE AFUA_6G11590)"/>
    <property type="match status" value="1"/>
</dbReference>
<evidence type="ECO:0000313" key="3">
    <source>
        <dbReference type="EMBL" id="RVU28839.1"/>
    </source>
</evidence>
<protein>
    <submittedName>
        <fullName evidence="3">Carboxymuconolactone decarboxylase family protein</fullName>
    </submittedName>
</protein>
<feature type="region of interest" description="Disordered" evidence="1">
    <location>
        <begin position="1"/>
        <end position="30"/>
    </location>
</feature>
<evidence type="ECO:0000313" key="4">
    <source>
        <dbReference type="Proteomes" id="UP000283128"/>
    </source>
</evidence>
<dbReference type="AlphaFoldDB" id="A0A437Q2W2"/>
<dbReference type="Proteomes" id="UP000283128">
    <property type="component" value="Unassembled WGS sequence"/>
</dbReference>
<dbReference type="Pfam" id="PF02627">
    <property type="entry name" value="CMD"/>
    <property type="match status" value="1"/>
</dbReference>
<dbReference type="InterPro" id="IPR029032">
    <property type="entry name" value="AhpD-like"/>
</dbReference>
<dbReference type="EMBL" id="RZYA01000001">
    <property type="protein sequence ID" value="RVU28839.1"/>
    <property type="molecule type" value="Genomic_DNA"/>
</dbReference>
<feature type="domain" description="Carboxymuconolactone decarboxylase-like" evidence="2">
    <location>
        <begin position="59"/>
        <end position="120"/>
    </location>
</feature>
<evidence type="ECO:0000259" key="2">
    <source>
        <dbReference type="Pfam" id="PF02627"/>
    </source>
</evidence>
<keyword evidence="4" id="KW-1185">Reference proteome</keyword>
<dbReference type="Gene3D" id="1.20.1290.10">
    <property type="entry name" value="AhpD-like"/>
    <property type="match status" value="1"/>
</dbReference>
<proteinExistence type="predicted"/>
<gene>
    <name evidence="3" type="ORF">EOT10_02955</name>
</gene>
<evidence type="ECO:0000256" key="1">
    <source>
        <dbReference type="SAM" id="MobiDB-lite"/>
    </source>
</evidence>
<dbReference type="OrthoDB" id="4704294at2"/>
<comment type="caution">
    <text evidence="3">The sequence shown here is derived from an EMBL/GenBank/DDBJ whole genome shotgun (WGS) entry which is preliminary data.</text>
</comment>
<dbReference type="InterPro" id="IPR003779">
    <property type="entry name" value="CMD-like"/>
</dbReference>
<name>A0A437Q2W2_9ACTN</name>
<reference evidence="3 4" key="1">
    <citation type="submission" date="2019-01" db="EMBL/GenBank/DDBJ databases">
        <title>Genome sequences of Streptomyces and Rhizobium isolates collected from root and soil.</title>
        <authorList>
            <person name="Chhettri S."/>
            <person name="Sevigny J.L."/>
            <person name="Sen A."/>
            <person name="Ennis N."/>
            <person name="Tisa L."/>
        </authorList>
    </citation>
    <scope>NUCLEOTIDE SEQUENCE [LARGE SCALE GENOMIC DNA]</scope>
    <source>
        <strain evidence="3 4">San01</strain>
    </source>
</reference>
<organism evidence="3 4">
    <name type="scientific">Streptomyces antnestii</name>
    <dbReference type="NCBI Taxonomy" id="2494256"/>
    <lineage>
        <taxon>Bacteria</taxon>
        <taxon>Bacillati</taxon>
        <taxon>Actinomycetota</taxon>
        <taxon>Actinomycetes</taxon>
        <taxon>Kitasatosporales</taxon>
        <taxon>Streptomycetaceae</taxon>
        <taxon>Streptomyces</taxon>
    </lineage>
</organism>